<keyword evidence="2" id="KW-1133">Transmembrane helix</keyword>
<feature type="transmembrane region" description="Helical" evidence="2">
    <location>
        <begin position="214"/>
        <end position="235"/>
    </location>
</feature>
<dbReference type="EMBL" id="CP032050">
    <property type="protein sequence ID" value="AYN66803.1"/>
    <property type="molecule type" value="Genomic_DNA"/>
</dbReference>
<feature type="transmembrane region" description="Helical" evidence="2">
    <location>
        <begin position="160"/>
        <end position="176"/>
    </location>
</feature>
<feature type="region of interest" description="Disordered" evidence="1">
    <location>
        <begin position="1"/>
        <end position="21"/>
    </location>
</feature>
<dbReference type="PANTHER" id="PTHR20992:SF9">
    <property type="entry name" value="AT15442P-RELATED"/>
    <property type="match status" value="1"/>
</dbReference>
<feature type="transmembrane region" description="Helical" evidence="2">
    <location>
        <begin position="67"/>
        <end position="84"/>
    </location>
</feature>
<evidence type="ECO:0000256" key="2">
    <source>
        <dbReference type="SAM" id="Phobius"/>
    </source>
</evidence>
<accession>A0A3G2L3K7</accession>
<feature type="transmembrane region" description="Helical" evidence="2">
    <location>
        <begin position="183"/>
        <end position="208"/>
    </location>
</feature>
<feature type="compositionally biased region" description="Polar residues" evidence="1">
    <location>
        <begin position="1"/>
        <end position="12"/>
    </location>
</feature>
<reference evidence="3 4" key="1">
    <citation type="submission" date="2018-08" db="EMBL/GenBank/DDBJ databases">
        <title>The reduced genetic potential of extracellular carbohydrate catabolism in Euzebyella marina RN62, a Flavobacteriia bacterium isolated from the hadal water.</title>
        <authorList>
            <person name="Xue C."/>
        </authorList>
    </citation>
    <scope>NUCLEOTIDE SEQUENCE [LARGE SCALE GENOMIC DNA]</scope>
    <source>
        <strain evidence="3 4">RN62</strain>
    </source>
</reference>
<dbReference type="KEGG" id="emar:D1013_05140"/>
<evidence type="ECO:0000313" key="3">
    <source>
        <dbReference type="EMBL" id="AYN66803.1"/>
    </source>
</evidence>
<evidence type="ECO:0000313" key="4">
    <source>
        <dbReference type="Proteomes" id="UP000276309"/>
    </source>
</evidence>
<dbReference type="OrthoDB" id="9790659at2"/>
<feature type="transmembrane region" description="Helical" evidence="2">
    <location>
        <begin position="124"/>
        <end position="140"/>
    </location>
</feature>
<feature type="transmembrane region" description="Helical" evidence="2">
    <location>
        <begin position="90"/>
        <end position="112"/>
    </location>
</feature>
<name>A0A3G2L3K7_9FLAO</name>
<dbReference type="Proteomes" id="UP000276309">
    <property type="component" value="Chromosome"/>
</dbReference>
<keyword evidence="4" id="KW-1185">Reference proteome</keyword>
<keyword evidence="2" id="KW-0472">Membrane</keyword>
<organism evidence="3 4">
    <name type="scientific">Euzebyella marina</name>
    <dbReference type="NCBI Taxonomy" id="1761453"/>
    <lineage>
        <taxon>Bacteria</taxon>
        <taxon>Pseudomonadati</taxon>
        <taxon>Bacteroidota</taxon>
        <taxon>Flavobacteriia</taxon>
        <taxon>Flavobacteriales</taxon>
        <taxon>Flavobacteriaceae</taxon>
        <taxon>Euzebyella</taxon>
    </lineage>
</organism>
<proteinExistence type="predicted"/>
<protein>
    <submittedName>
        <fullName evidence="3">DUF389 domain-containing protein</fullName>
    </submittedName>
</protein>
<dbReference type="Pfam" id="PF04087">
    <property type="entry name" value="DUF389"/>
    <property type="match status" value="1"/>
</dbReference>
<dbReference type="AlphaFoldDB" id="A0A3G2L3K7"/>
<sequence>MSQNLNQDNITPTEEPKESAEAIKKDAKGLWESLRKFFRELLDIRTNTDQETTKEAIIADIPFKGHTSWILICSIFIASIGLNANSTAVVIGAMLISPLMGPILGLGMSLAINDIDTLRRSLKNFGVMVGLSVLTAYLFFKFFPIQDESSELLARTAPDIRDVLIAFFGGLALVIARAKKGTIASVIFGVAIATALMPPLCTVGFGLAIGNLGYAFGALYLFIINTIFIALATFLTIKLLRFPMVRYANSAKRRRIARIASVVAILVMVPAGWTFYKVFQESIFKKQATEFVNETIAKYQFVGGGRFLDNFTTIEYNEGENPMIEVVCMGNETIPPNIIASWNTMLKEDDDYPRLRNTELHVIQGGQNDQVDQLRYINELYESQKNQISSKDERIALLEAEVGRLRRAETKQIPFMDISAEARASYENLVSLEYDRAFKTNFNKVDTLSIFETTWKEGLSPAKKAEENKKILQWLKVRLKDTTVQLRNAN</sequence>
<gene>
    <name evidence="3" type="ORF">D1013_05140</name>
</gene>
<evidence type="ECO:0000256" key="1">
    <source>
        <dbReference type="SAM" id="MobiDB-lite"/>
    </source>
</evidence>
<dbReference type="PANTHER" id="PTHR20992">
    <property type="entry name" value="AT15442P-RELATED"/>
    <property type="match status" value="1"/>
</dbReference>
<dbReference type="RefSeq" id="WP_121847854.1">
    <property type="nucleotide sequence ID" value="NZ_CP032050.1"/>
</dbReference>
<feature type="transmembrane region" description="Helical" evidence="2">
    <location>
        <begin position="256"/>
        <end position="276"/>
    </location>
</feature>
<dbReference type="InterPro" id="IPR005240">
    <property type="entry name" value="DUF389"/>
</dbReference>
<keyword evidence="2" id="KW-0812">Transmembrane</keyword>